<dbReference type="Proteomes" id="UP001370758">
    <property type="component" value="Unassembled WGS sequence"/>
</dbReference>
<reference evidence="2 3" key="1">
    <citation type="submission" date="2023-08" db="EMBL/GenBank/DDBJ databases">
        <authorList>
            <person name="Palmer J.M."/>
        </authorList>
    </citation>
    <scope>NUCLEOTIDE SEQUENCE [LARGE SCALE GENOMIC DNA]</scope>
    <source>
        <strain evidence="2 3">TWF481</strain>
    </source>
</reference>
<gene>
    <name evidence="2" type="ORF">TWF481_010926</name>
</gene>
<name>A0AAV9VZA6_9PEZI</name>
<feature type="region of interest" description="Disordered" evidence="1">
    <location>
        <begin position="1"/>
        <end position="120"/>
    </location>
</feature>
<keyword evidence="3" id="KW-1185">Reference proteome</keyword>
<evidence type="ECO:0000313" key="2">
    <source>
        <dbReference type="EMBL" id="KAK6498335.1"/>
    </source>
</evidence>
<sequence length="379" mass="42478">MMSQHFAAGLQGQEGFHHSHLEKHPTQLHNDDDVEIDDVDMSDYDDDDGIDSERESSEEEESSDGSDVEGKDDSDEKESDDDESEDDTDDDESEEREEEAEDTGNKHSKDDESDEESEYDEMVMDDLKNAVDRLSMRDNDEVDYLMQGLDLEDQSDNRQRELMPPNSSTVVRGPVCFTGYWSPILHVSQRLLHFDLHLTDKEVAWCQSMMIARPTGDDKTRGLASYFREGRTNLTRRMSTIARMAVTSGPEPTASSFQFEIWACKLAHSPGQLEAFSKNFDLSKVLGCDRNAKPLPLTGAEVLALLNCLGETHGTGVDVEISIFLDILVVVAMFETVPLPVISPSIVDYFLKCARRSTRRCIGAGFGNWGLVNLEDSGR</sequence>
<protein>
    <submittedName>
        <fullName evidence="2">Uncharacterized protein</fullName>
    </submittedName>
</protein>
<dbReference type="AlphaFoldDB" id="A0AAV9VZA6"/>
<dbReference type="EMBL" id="JAVHJL010000008">
    <property type="protein sequence ID" value="KAK6498335.1"/>
    <property type="molecule type" value="Genomic_DNA"/>
</dbReference>
<feature type="compositionally biased region" description="Basic and acidic residues" evidence="1">
    <location>
        <begin position="15"/>
        <end position="31"/>
    </location>
</feature>
<accession>A0AAV9VZA6</accession>
<feature type="compositionally biased region" description="Acidic residues" evidence="1">
    <location>
        <begin position="32"/>
        <end position="102"/>
    </location>
</feature>
<evidence type="ECO:0000256" key="1">
    <source>
        <dbReference type="SAM" id="MobiDB-lite"/>
    </source>
</evidence>
<organism evidence="2 3">
    <name type="scientific">Arthrobotrys musiformis</name>
    <dbReference type="NCBI Taxonomy" id="47236"/>
    <lineage>
        <taxon>Eukaryota</taxon>
        <taxon>Fungi</taxon>
        <taxon>Dikarya</taxon>
        <taxon>Ascomycota</taxon>
        <taxon>Pezizomycotina</taxon>
        <taxon>Orbiliomycetes</taxon>
        <taxon>Orbiliales</taxon>
        <taxon>Orbiliaceae</taxon>
        <taxon>Arthrobotrys</taxon>
    </lineage>
</organism>
<comment type="caution">
    <text evidence="2">The sequence shown here is derived from an EMBL/GenBank/DDBJ whole genome shotgun (WGS) entry which is preliminary data.</text>
</comment>
<evidence type="ECO:0000313" key="3">
    <source>
        <dbReference type="Proteomes" id="UP001370758"/>
    </source>
</evidence>
<proteinExistence type="predicted"/>
<feature type="compositionally biased region" description="Acidic residues" evidence="1">
    <location>
        <begin position="111"/>
        <end position="120"/>
    </location>
</feature>